<gene>
    <name evidence="2" type="ORF">CEXT_705351</name>
</gene>
<protein>
    <submittedName>
        <fullName evidence="2">Uncharacterized protein</fullName>
    </submittedName>
</protein>
<comment type="caution">
    <text evidence="2">The sequence shown here is derived from an EMBL/GenBank/DDBJ whole genome shotgun (WGS) entry which is preliminary data.</text>
</comment>
<evidence type="ECO:0000256" key="1">
    <source>
        <dbReference type="SAM" id="Phobius"/>
    </source>
</evidence>
<accession>A0AAV4WBM4</accession>
<sequence>MSDCQNSPELTPGNPFRMAVRDGCFLYFLLILLSFAIDKVTFGKVLRLEFTSGVIKKDDDWLRIQLDSNVPSAGYGRTKVKEFLGDGENMQIKSFENHILDGKVASLLAILPSCSLAKVATRRLRSTLCLNARGNLCSRSP</sequence>
<proteinExistence type="predicted"/>
<keyword evidence="1" id="KW-1133">Transmembrane helix</keyword>
<keyword evidence="3" id="KW-1185">Reference proteome</keyword>
<keyword evidence="1" id="KW-0472">Membrane</keyword>
<name>A0AAV4WBM4_CAEEX</name>
<feature type="transmembrane region" description="Helical" evidence="1">
    <location>
        <begin position="18"/>
        <end position="37"/>
    </location>
</feature>
<evidence type="ECO:0000313" key="3">
    <source>
        <dbReference type="Proteomes" id="UP001054945"/>
    </source>
</evidence>
<dbReference type="Proteomes" id="UP001054945">
    <property type="component" value="Unassembled WGS sequence"/>
</dbReference>
<evidence type="ECO:0000313" key="2">
    <source>
        <dbReference type="EMBL" id="GIY79703.1"/>
    </source>
</evidence>
<keyword evidence="1" id="KW-0812">Transmembrane</keyword>
<reference evidence="2 3" key="1">
    <citation type="submission" date="2021-06" db="EMBL/GenBank/DDBJ databases">
        <title>Caerostris extrusa draft genome.</title>
        <authorList>
            <person name="Kono N."/>
            <person name="Arakawa K."/>
        </authorList>
    </citation>
    <scope>NUCLEOTIDE SEQUENCE [LARGE SCALE GENOMIC DNA]</scope>
</reference>
<dbReference type="EMBL" id="BPLR01015922">
    <property type="protein sequence ID" value="GIY79703.1"/>
    <property type="molecule type" value="Genomic_DNA"/>
</dbReference>
<organism evidence="2 3">
    <name type="scientific">Caerostris extrusa</name>
    <name type="common">Bark spider</name>
    <name type="synonym">Caerostris bankana</name>
    <dbReference type="NCBI Taxonomy" id="172846"/>
    <lineage>
        <taxon>Eukaryota</taxon>
        <taxon>Metazoa</taxon>
        <taxon>Ecdysozoa</taxon>
        <taxon>Arthropoda</taxon>
        <taxon>Chelicerata</taxon>
        <taxon>Arachnida</taxon>
        <taxon>Araneae</taxon>
        <taxon>Araneomorphae</taxon>
        <taxon>Entelegynae</taxon>
        <taxon>Araneoidea</taxon>
        <taxon>Araneidae</taxon>
        <taxon>Caerostris</taxon>
    </lineage>
</organism>
<dbReference type="AlphaFoldDB" id="A0AAV4WBM4"/>